<gene>
    <name evidence="2" type="ORF">EYF80_003616</name>
</gene>
<evidence type="ECO:0000313" key="3">
    <source>
        <dbReference type="Proteomes" id="UP000314294"/>
    </source>
</evidence>
<dbReference type="EMBL" id="SRLO01000017">
    <property type="protein sequence ID" value="TNN86199.1"/>
    <property type="molecule type" value="Genomic_DNA"/>
</dbReference>
<evidence type="ECO:0000256" key="1">
    <source>
        <dbReference type="SAM" id="MobiDB-lite"/>
    </source>
</evidence>
<feature type="region of interest" description="Disordered" evidence="1">
    <location>
        <begin position="107"/>
        <end position="148"/>
    </location>
</feature>
<sequence>MDANHHTVGAVERGAGAVAHPLGQLVALQDALLQVDDVWVLALDAAEGPELAQRQLHILRRVAADLLHRHPGPRALHRRLIDHAVTATPHLLDQLVLRLAAYHPSPRCGRRTRGPTGSVTETNGCVSGGTRRQLPMSSPLPPHTLCSRQSNSVKHWTTWERAAAERAPCVLSVQRRGGQSEATSGCHQAVLLLRSICSPTSN</sequence>
<protein>
    <submittedName>
        <fullName evidence="2">Uncharacterized protein</fullName>
    </submittedName>
</protein>
<reference evidence="2 3" key="1">
    <citation type="submission" date="2019-03" db="EMBL/GenBank/DDBJ databases">
        <title>First draft genome of Liparis tanakae, snailfish: a comprehensive survey of snailfish specific genes.</title>
        <authorList>
            <person name="Kim W."/>
            <person name="Song I."/>
            <person name="Jeong J.-H."/>
            <person name="Kim D."/>
            <person name="Kim S."/>
            <person name="Ryu S."/>
            <person name="Song J.Y."/>
            <person name="Lee S.K."/>
        </authorList>
    </citation>
    <scope>NUCLEOTIDE SEQUENCE [LARGE SCALE GENOMIC DNA]</scope>
    <source>
        <tissue evidence="2">Muscle</tissue>
    </source>
</reference>
<evidence type="ECO:0000313" key="2">
    <source>
        <dbReference type="EMBL" id="TNN86199.1"/>
    </source>
</evidence>
<dbReference type="Proteomes" id="UP000314294">
    <property type="component" value="Unassembled WGS sequence"/>
</dbReference>
<name>A0A4Z2J7N8_9TELE</name>
<proteinExistence type="predicted"/>
<accession>A0A4Z2J7N8</accession>
<dbReference type="AlphaFoldDB" id="A0A4Z2J7N8"/>
<keyword evidence="3" id="KW-1185">Reference proteome</keyword>
<comment type="caution">
    <text evidence="2">The sequence shown here is derived from an EMBL/GenBank/DDBJ whole genome shotgun (WGS) entry which is preliminary data.</text>
</comment>
<organism evidence="2 3">
    <name type="scientific">Liparis tanakae</name>
    <name type="common">Tanaka's snailfish</name>
    <dbReference type="NCBI Taxonomy" id="230148"/>
    <lineage>
        <taxon>Eukaryota</taxon>
        <taxon>Metazoa</taxon>
        <taxon>Chordata</taxon>
        <taxon>Craniata</taxon>
        <taxon>Vertebrata</taxon>
        <taxon>Euteleostomi</taxon>
        <taxon>Actinopterygii</taxon>
        <taxon>Neopterygii</taxon>
        <taxon>Teleostei</taxon>
        <taxon>Neoteleostei</taxon>
        <taxon>Acanthomorphata</taxon>
        <taxon>Eupercaria</taxon>
        <taxon>Perciformes</taxon>
        <taxon>Cottioidei</taxon>
        <taxon>Cottales</taxon>
        <taxon>Liparidae</taxon>
        <taxon>Liparis</taxon>
    </lineage>
</organism>